<gene>
    <name evidence="1" type="ORF">ABNX05_13765</name>
</gene>
<keyword evidence="2" id="KW-1185">Reference proteome</keyword>
<name>A0ABV1MT52_9BACI</name>
<accession>A0ABV1MT52</accession>
<reference evidence="1 2" key="1">
    <citation type="submission" date="2024-06" db="EMBL/GenBank/DDBJ databases">
        <title>Lysinibacillus zambalefons sp. nov., a Novel Firmicute Isolated from the Poon Bato Zambales Hyperalkaline Spring.</title>
        <authorList>
            <person name="Aja J.A."/>
            <person name="Lazaro J.E.H."/>
            <person name="Llorin L.D."/>
            <person name="Lim K.R."/>
            <person name="Teodosio J."/>
            <person name="Dalisay D.S."/>
        </authorList>
    </citation>
    <scope>NUCLEOTIDE SEQUENCE [LARGE SCALE GENOMIC DNA]</scope>
    <source>
        <strain evidence="1 2">M3</strain>
    </source>
</reference>
<protein>
    <submittedName>
        <fullName evidence="1">Uncharacterized protein</fullName>
    </submittedName>
</protein>
<comment type="caution">
    <text evidence="1">The sequence shown here is derived from an EMBL/GenBank/DDBJ whole genome shotgun (WGS) entry which is preliminary data.</text>
</comment>
<proteinExistence type="predicted"/>
<dbReference type="RefSeq" id="WP_349660259.1">
    <property type="nucleotide sequence ID" value="NZ_JBEGDG010000009.1"/>
</dbReference>
<dbReference type="EMBL" id="JBEGDG010000009">
    <property type="protein sequence ID" value="MEQ6355691.1"/>
    <property type="molecule type" value="Genomic_DNA"/>
</dbReference>
<sequence length="45" mass="5090">MTSAGGFNFFQQVFFVAKAKRQLQVFFVAKAKRQLQVFGHPLISA</sequence>
<dbReference type="Proteomes" id="UP001478862">
    <property type="component" value="Unassembled WGS sequence"/>
</dbReference>
<organism evidence="1 2">
    <name type="scientific">Lysinibacillus zambalensis</name>
    <dbReference type="NCBI Taxonomy" id="3160866"/>
    <lineage>
        <taxon>Bacteria</taxon>
        <taxon>Bacillati</taxon>
        <taxon>Bacillota</taxon>
        <taxon>Bacilli</taxon>
        <taxon>Bacillales</taxon>
        <taxon>Bacillaceae</taxon>
        <taxon>Lysinibacillus</taxon>
    </lineage>
</organism>
<evidence type="ECO:0000313" key="2">
    <source>
        <dbReference type="Proteomes" id="UP001478862"/>
    </source>
</evidence>
<evidence type="ECO:0000313" key="1">
    <source>
        <dbReference type="EMBL" id="MEQ6355691.1"/>
    </source>
</evidence>